<feature type="domain" description="RING-type" evidence="2">
    <location>
        <begin position="109"/>
        <end position="141"/>
    </location>
</feature>
<accession>A0A498J2U6</accession>
<sequence>MGSVRKGNIPRGFLSPLLCIERHLLVAKKLPVLPVLVRHLSRNLPIPVMSQVFLLIMETVVLSVQLHLLPFLPIIIRYANFSAATSKYCFNGFVALLWVNSLYGVEQVCPICLTNLKDMAFGCEHQTCCECGQDLQSCPIC</sequence>
<name>A0A498J2U6_MALDO</name>
<evidence type="ECO:0000259" key="2">
    <source>
        <dbReference type="PROSITE" id="PS50089"/>
    </source>
</evidence>
<dbReference type="EMBL" id="RDQH01000336">
    <property type="protein sequence ID" value="RXH88322.1"/>
    <property type="molecule type" value="Genomic_DNA"/>
</dbReference>
<keyword evidence="1" id="KW-0479">Metal-binding</keyword>
<evidence type="ECO:0000313" key="4">
    <source>
        <dbReference type="Proteomes" id="UP000290289"/>
    </source>
</evidence>
<reference evidence="3 4" key="1">
    <citation type="submission" date="2018-10" db="EMBL/GenBank/DDBJ databases">
        <title>A high-quality apple genome assembly.</title>
        <authorList>
            <person name="Hu J."/>
        </authorList>
    </citation>
    <scope>NUCLEOTIDE SEQUENCE [LARGE SCALE GENOMIC DNA]</scope>
    <source>
        <strain evidence="4">cv. HFTH1</strain>
        <tissue evidence="3">Young leaf</tissue>
    </source>
</reference>
<comment type="caution">
    <text evidence="3">The sequence shown here is derived from an EMBL/GenBank/DDBJ whole genome shotgun (WGS) entry which is preliminary data.</text>
</comment>
<evidence type="ECO:0000313" key="3">
    <source>
        <dbReference type="EMBL" id="RXH88322.1"/>
    </source>
</evidence>
<dbReference type="PROSITE" id="PS50089">
    <property type="entry name" value="ZF_RING_2"/>
    <property type="match status" value="1"/>
</dbReference>
<proteinExistence type="predicted"/>
<keyword evidence="1" id="KW-0863">Zinc-finger</keyword>
<keyword evidence="1" id="KW-0862">Zinc</keyword>
<dbReference type="InterPro" id="IPR001841">
    <property type="entry name" value="Znf_RING"/>
</dbReference>
<evidence type="ECO:0000256" key="1">
    <source>
        <dbReference type="PROSITE-ProRule" id="PRU00175"/>
    </source>
</evidence>
<protein>
    <recommendedName>
        <fullName evidence="2">RING-type domain-containing protein</fullName>
    </recommendedName>
</protein>
<dbReference type="GO" id="GO:0008270">
    <property type="term" value="F:zinc ion binding"/>
    <property type="evidence" value="ECO:0007669"/>
    <property type="project" value="UniProtKB-KW"/>
</dbReference>
<organism evidence="3 4">
    <name type="scientific">Malus domestica</name>
    <name type="common">Apple</name>
    <name type="synonym">Pyrus malus</name>
    <dbReference type="NCBI Taxonomy" id="3750"/>
    <lineage>
        <taxon>Eukaryota</taxon>
        <taxon>Viridiplantae</taxon>
        <taxon>Streptophyta</taxon>
        <taxon>Embryophyta</taxon>
        <taxon>Tracheophyta</taxon>
        <taxon>Spermatophyta</taxon>
        <taxon>Magnoliopsida</taxon>
        <taxon>eudicotyledons</taxon>
        <taxon>Gunneridae</taxon>
        <taxon>Pentapetalae</taxon>
        <taxon>rosids</taxon>
        <taxon>fabids</taxon>
        <taxon>Rosales</taxon>
        <taxon>Rosaceae</taxon>
        <taxon>Amygdaloideae</taxon>
        <taxon>Maleae</taxon>
        <taxon>Malus</taxon>
    </lineage>
</organism>
<dbReference type="AlphaFoldDB" id="A0A498J2U6"/>
<dbReference type="InterPro" id="IPR013083">
    <property type="entry name" value="Znf_RING/FYVE/PHD"/>
</dbReference>
<dbReference type="Proteomes" id="UP000290289">
    <property type="component" value="Chromosome 10"/>
</dbReference>
<keyword evidence="4" id="KW-1185">Reference proteome</keyword>
<gene>
    <name evidence="3" type="ORF">DVH24_042393</name>
</gene>
<dbReference type="Gene3D" id="3.30.40.10">
    <property type="entry name" value="Zinc/RING finger domain, C3HC4 (zinc finger)"/>
    <property type="match status" value="1"/>
</dbReference>